<dbReference type="InterPro" id="IPR014721">
    <property type="entry name" value="Ribsml_uS5_D2-typ_fold_subgr"/>
</dbReference>
<dbReference type="PANTHER" id="PTHR48277">
    <property type="entry name" value="MITOCHONDRIAL RIBOSOMAL PROTEIN S5"/>
    <property type="match status" value="1"/>
</dbReference>
<dbReference type="AlphaFoldDB" id="A0A1H8HYJ5"/>
<dbReference type="GO" id="GO:0042254">
    <property type="term" value="P:ribosome biogenesis"/>
    <property type="evidence" value="ECO:0007669"/>
    <property type="project" value="UniProtKB-ARBA"/>
</dbReference>
<dbReference type="EMBL" id="FOCQ01000015">
    <property type="protein sequence ID" value="SEN61137.1"/>
    <property type="molecule type" value="Genomic_DNA"/>
</dbReference>
<keyword evidence="5 8" id="KW-0687">Ribonucleoprotein</keyword>
<dbReference type="InterPro" id="IPR020568">
    <property type="entry name" value="Ribosomal_Su5_D2-typ_SF"/>
</dbReference>
<dbReference type="SUPFAM" id="SSF54768">
    <property type="entry name" value="dsRNA-binding domain-like"/>
    <property type="match status" value="1"/>
</dbReference>
<dbReference type="Pfam" id="PF00333">
    <property type="entry name" value="Ribosomal_S5"/>
    <property type="match status" value="1"/>
</dbReference>
<gene>
    <name evidence="8" type="primary">rpsE</name>
    <name evidence="11" type="ORF">SAMN05444955_11599</name>
</gene>
<evidence type="ECO:0000256" key="4">
    <source>
        <dbReference type="ARBA" id="ARBA00022980"/>
    </source>
</evidence>
<sequence>MSRQEKPRKKDAAQPEYIEKVVNINRVAKTVKGGRRMSFSALVVVGDGKGKVGAGIGKAAEVPEAIRKGIEAAKKNMITVPLMGSTIPHEIIGHFGAGRVLLKPASKGTGVIAGGPVRDVLNVAGVGDILTKSTGSNNPINMVRATLDGLQNLKRPEDVAKLRGKSVEELLG</sequence>
<evidence type="ECO:0000256" key="9">
    <source>
        <dbReference type="RuleBase" id="RU003823"/>
    </source>
</evidence>
<dbReference type="InterPro" id="IPR018192">
    <property type="entry name" value="Ribosomal_uS5_N_CS"/>
</dbReference>
<evidence type="ECO:0000256" key="7">
    <source>
        <dbReference type="ARBA" id="ARBA00062000"/>
    </source>
</evidence>
<dbReference type="InterPro" id="IPR005712">
    <property type="entry name" value="Ribosomal_uS5_bac-type"/>
</dbReference>
<reference evidence="11 12" key="1">
    <citation type="submission" date="2016-10" db="EMBL/GenBank/DDBJ databases">
        <authorList>
            <person name="de Groot N.N."/>
        </authorList>
    </citation>
    <scope>NUCLEOTIDE SEQUENCE [LARGE SCALE GENOMIC DNA]</scope>
    <source>
        <strain evidence="11 12">DSM 46701</strain>
    </source>
</reference>
<evidence type="ECO:0000313" key="12">
    <source>
        <dbReference type="Proteomes" id="UP000199695"/>
    </source>
</evidence>
<evidence type="ECO:0000259" key="10">
    <source>
        <dbReference type="PROSITE" id="PS50881"/>
    </source>
</evidence>
<dbReference type="InterPro" id="IPR013810">
    <property type="entry name" value="Ribosomal_uS5_N"/>
</dbReference>
<dbReference type="Pfam" id="PF03719">
    <property type="entry name" value="Ribosomal_S5_C"/>
    <property type="match status" value="1"/>
</dbReference>
<evidence type="ECO:0000313" key="11">
    <source>
        <dbReference type="EMBL" id="SEN61137.1"/>
    </source>
</evidence>
<dbReference type="PANTHER" id="PTHR48277:SF1">
    <property type="entry name" value="MITOCHONDRIAL RIBOSOMAL PROTEIN S5"/>
    <property type="match status" value="1"/>
</dbReference>
<dbReference type="GO" id="GO:0015935">
    <property type="term" value="C:small ribosomal subunit"/>
    <property type="evidence" value="ECO:0007669"/>
    <property type="project" value="InterPro"/>
</dbReference>
<dbReference type="Gene3D" id="3.30.160.20">
    <property type="match status" value="1"/>
</dbReference>
<comment type="function">
    <text evidence="8">With S4 and S12 plays an important role in translational accuracy.</text>
</comment>
<dbReference type="GO" id="GO:0005737">
    <property type="term" value="C:cytoplasm"/>
    <property type="evidence" value="ECO:0007669"/>
    <property type="project" value="UniProtKB-ARBA"/>
</dbReference>
<accession>A0A1H8HYJ5</accession>
<dbReference type="InterPro" id="IPR000851">
    <property type="entry name" value="Ribosomal_uS5"/>
</dbReference>
<feature type="domain" description="S5 DRBM" evidence="10">
    <location>
        <begin position="17"/>
        <end position="80"/>
    </location>
</feature>
<keyword evidence="12" id="KW-1185">Reference proteome</keyword>
<name>A0A1H8HYJ5_9BACL</name>
<evidence type="ECO:0000256" key="5">
    <source>
        <dbReference type="ARBA" id="ARBA00023274"/>
    </source>
</evidence>
<comment type="domain">
    <text evidence="8">The N-terminal domain interacts with the head of the 30S subunit; the C-terminal domain interacts with the body and contacts protein S4. The interaction surface between S4 and S5 is involved in control of translational fidelity.</text>
</comment>
<dbReference type="HAMAP" id="MF_01307_B">
    <property type="entry name" value="Ribosomal_uS5_B"/>
    <property type="match status" value="1"/>
</dbReference>
<dbReference type="Proteomes" id="UP000199695">
    <property type="component" value="Unassembled WGS sequence"/>
</dbReference>
<keyword evidence="2 8" id="KW-0699">rRNA-binding</keyword>
<comment type="subunit">
    <text evidence="7 8">Part of the 30S ribosomal subunit. Contacts proteins S4 and S8.</text>
</comment>
<evidence type="ECO:0000256" key="6">
    <source>
        <dbReference type="ARBA" id="ARBA00035255"/>
    </source>
</evidence>
<keyword evidence="4 8" id="KW-0689">Ribosomal protein</keyword>
<dbReference type="NCBIfam" id="TIGR01021">
    <property type="entry name" value="rpsE_bact"/>
    <property type="match status" value="1"/>
</dbReference>
<dbReference type="RefSeq" id="WP_089971522.1">
    <property type="nucleotide sequence ID" value="NZ_FOCQ01000015.1"/>
</dbReference>
<dbReference type="FunFam" id="3.30.230.10:FF:000002">
    <property type="entry name" value="30S ribosomal protein S5"/>
    <property type="match status" value="1"/>
</dbReference>
<dbReference type="PROSITE" id="PS00585">
    <property type="entry name" value="RIBOSOMAL_S5"/>
    <property type="match status" value="1"/>
</dbReference>
<protein>
    <recommendedName>
        <fullName evidence="6 8">Small ribosomal subunit protein uS5</fullName>
    </recommendedName>
</protein>
<evidence type="ECO:0000256" key="2">
    <source>
        <dbReference type="ARBA" id="ARBA00022730"/>
    </source>
</evidence>
<dbReference type="InterPro" id="IPR005324">
    <property type="entry name" value="Ribosomal_uS5_C"/>
</dbReference>
<dbReference type="STRING" id="1173111.SAMN05444955_11599"/>
<dbReference type="PROSITE" id="PS50881">
    <property type="entry name" value="S5_DSRBD"/>
    <property type="match status" value="1"/>
</dbReference>
<proteinExistence type="inferred from homology"/>
<evidence type="ECO:0000256" key="8">
    <source>
        <dbReference type="HAMAP-Rule" id="MF_01307"/>
    </source>
</evidence>
<dbReference type="GO" id="GO:0003735">
    <property type="term" value="F:structural constituent of ribosome"/>
    <property type="evidence" value="ECO:0007669"/>
    <property type="project" value="UniProtKB-UniRule"/>
</dbReference>
<keyword evidence="3 8" id="KW-0694">RNA-binding</keyword>
<dbReference type="OrthoDB" id="9809045at2"/>
<dbReference type="FunFam" id="3.30.160.20:FF:000001">
    <property type="entry name" value="30S ribosomal protein S5"/>
    <property type="match status" value="1"/>
</dbReference>
<organism evidence="11 12">
    <name type="scientific">Lihuaxuella thermophila</name>
    <dbReference type="NCBI Taxonomy" id="1173111"/>
    <lineage>
        <taxon>Bacteria</taxon>
        <taxon>Bacillati</taxon>
        <taxon>Bacillota</taxon>
        <taxon>Bacilli</taxon>
        <taxon>Bacillales</taxon>
        <taxon>Thermoactinomycetaceae</taxon>
        <taxon>Lihuaxuella</taxon>
    </lineage>
</organism>
<dbReference type="Gene3D" id="3.30.230.10">
    <property type="match status" value="1"/>
</dbReference>
<evidence type="ECO:0000256" key="1">
    <source>
        <dbReference type="ARBA" id="ARBA00008945"/>
    </source>
</evidence>
<dbReference type="SUPFAM" id="SSF54211">
    <property type="entry name" value="Ribosomal protein S5 domain 2-like"/>
    <property type="match status" value="1"/>
</dbReference>
<comment type="function">
    <text evidence="8">Located at the back of the 30S subunit body where it stabilizes the conformation of the head with respect to the body.</text>
</comment>
<evidence type="ECO:0000256" key="3">
    <source>
        <dbReference type="ARBA" id="ARBA00022884"/>
    </source>
</evidence>
<comment type="similarity">
    <text evidence="1 8 9">Belongs to the universal ribosomal protein uS5 family.</text>
</comment>
<dbReference type="GO" id="GO:0019843">
    <property type="term" value="F:rRNA binding"/>
    <property type="evidence" value="ECO:0007669"/>
    <property type="project" value="UniProtKB-UniRule"/>
</dbReference>
<dbReference type="GO" id="GO:0006412">
    <property type="term" value="P:translation"/>
    <property type="evidence" value="ECO:0007669"/>
    <property type="project" value="UniProtKB-UniRule"/>
</dbReference>